<feature type="region of interest" description="Disordered" evidence="1">
    <location>
        <begin position="193"/>
        <end position="234"/>
    </location>
</feature>
<gene>
    <name evidence="3" type="ORF">ACETWP_09000</name>
</gene>
<evidence type="ECO:0000256" key="1">
    <source>
        <dbReference type="SAM" id="MobiDB-lite"/>
    </source>
</evidence>
<feature type="compositionally biased region" description="Basic and acidic residues" evidence="1">
    <location>
        <begin position="1"/>
        <end position="20"/>
    </location>
</feature>
<evidence type="ECO:0000259" key="2">
    <source>
        <dbReference type="Pfam" id="PF09350"/>
    </source>
</evidence>
<name>A0ABV4UM55_9MICC</name>
<comment type="caution">
    <text evidence="3">The sequence shown here is derived from an EMBL/GenBank/DDBJ whole genome shotgun (WGS) entry which is preliminary data.</text>
</comment>
<evidence type="ECO:0000313" key="3">
    <source>
        <dbReference type="EMBL" id="MFB0834724.1"/>
    </source>
</evidence>
<feature type="domain" description="DnaJ homologue subfamily C member 28 conserved" evidence="2">
    <location>
        <begin position="79"/>
        <end position="144"/>
    </location>
</feature>
<dbReference type="InterPro" id="IPR018961">
    <property type="entry name" value="DnaJ_homolog_subfam-C_membr-28"/>
</dbReference>
<sequence length="234" mass="25441">MEPQRGENPRLRAARYREAAGTDPDSPAAGPADAATGDAAAGGPRPPAASGIGLPEAVAPTGSVGRRLLPTDEVYEVSNKVIDAAMARGDFDNLAYAGKPLPDLGGTDDPDWWVKGLIQREKLTGLGPPALLLRREDAELDARMDRLHSERAVRAALEDFNARIVEARRQLLGGPPVVTPVRDIDAELRRWRERRSVAPAAEDPRDGGPTSSWWNRWRNRRRARDGGARTAREP</sequence>
<feature type="compositionally biased region" description="Basic and acidic residues" evidence="1">
    <location>
        <begin position="193"/>
        <end position="206"/>
    </location>
</feature>
<reference evidence="3 4" key="1">
    <citation type="submission" date="2024-09" db="EMBL/GenBank/DDBJ databases">
        <authorList>
            <person name="Salinas-Garcia M.A."/>
            <person name="Prieme A."/>
        </authorList>
    </citation>
    <scope>NUCLEOTIDE SEQUENCE [LARGE SCALE GENOMIC DNA]</scope>
    <source>
        <strain evidence="3 4">DSM 21081</strain>
    </source>
</reference>
<proteinExistence type="predicted"/>
<dbReference type="EMBL" id="JBHDLJ010000006">
    <property type="protein sequence ID" value="MFB0834724.1"/>
    <property type="molecule type" value="Genomic_DNA"/>
</dbReference>
<dbReference type="RefSeq" id="WP_373971898.1">
    <property type="nucleotide sequence ID" value="NZ_JBHDLJ010000006.1"/>
</dbReference>
<protein>
    <submittedName>
        <fullName evidence="3">DUF1992 domain-containing protein</fullName>
    </submittedName>
</protein>
<dbReference type="Pfam" id="PF09350">
    <property type="entry name" value="DJC28_CD"/>
    <property type="match status" value="1"/>
</dbReference>
<accession>A0ABV4UM55</accession>
<evidence type="ECO:0000313" key="4">
    <source>
        <dbReference type="Proteomes" id="UP001575652"/>
    </source>
</evidence>
<feature type="compositionally biased region" description="Low complexity" evidence="1">
    <location>
        <begin position="21"/>
        <end position="51"/>
    </location>
</feature>
<keyword evidence="4" id="KW-1185">Reference proteome</keyword>
<dbReference type="Proteomes" id="UP001575652">
    <property type="component" value="Unassembled WGS sequence"/>
</dbReference>
<organism evidence="3 4">
    <name type="scientific">Arthrobacter halodurans</name>
    <dbReference type="NCBI Taxonomy" id="516699"/>
    <lineage>
        <taxon>Bacteria</taxon>
        <taxon>Bacillati</taxon>
        <taxon>Actinomycetota</taxon>
        <taxon>Actinomycetes</taxon>
        <taxon>Micrococcales</taxon>
        <taxon>Micrococcaceae</taxon>
        <taxon>Arthrobacter</taxon>
    </lineage>
</organism>
<feature type="region of interest" description="Disordered" evidence="1">
    <location>
        <begin position="1"/>
        <end position="66"/>
    </location>
</feature>
<feature type="compositionally biased region" description="Basic and acidic residues" evidence="1">
    <location>
        <begin position="224"/>
        <end position="234"/>
    </location>
</feature>